<reference evidence="2" key="1">
    <citation type="submission" date="2021-10" db="EMBL/GenBank/DDBJ databases">
        <title>Tropical sea cucumber genome reveals ecological adaptation and Cuvierian tubules defense mechanism.</title>
        <authorList>
            <person name="Chen T."/>
        </authorList>
    </citation>
    <scope>NUCLEOTIDE SEQUENCE</scope>
    <source>
        <strain evidence="2">Nanhai2018</strain>
        <tissue evidence="2">Muscle</tissue>
    </source>
</reference>
<proteinExistence type="predicted"/>
<accession>A0A9Q1CRD7</accession>
<name>A0A9Q1CRD7_HOLLE</name>
<dbReference type="EMBL" id="JAIZAY010000001">
    <property type="protein sequence ID" value="KAJ8049983.1"/>
    <property type="molecule type" value="Genomic_DNA"/>
</dbReference>
<dbReference type="AlphaFoldDB" id="A0A9Q1CRD7"/>
<keyword evidence="1" id="KW-0175">Coiled coil</keyword>
<comment type="caution">
    <text evidence="2">The sequence shown here is derived from an EMBL/GenBank/DDBJ whole genome shotgun (WGS) entry which is preliminary data.</text>
</comment>
<feature type="coiled-coil region" evidence="1">
    <location>
        <begin position="265"/>
        <end position="304"/>
    </location>
</feature>
<sequence>MIHSLYHTITDLTKRFLKRFMKQELDHAKKGSELAESSFQKLIEDRKNHTKDEEIQIGDDARKEMKSMKSALGKICIEGIYSFYSSTDLYLVKELPFKNKLLEALFCLHPDNRQRKSTVKGIMLVSSSMPCTSNDDMSVIVDEWKIYTEKNIPINAWHEPLKPDTPSRIDRYWAKVLEMKTSTRERKFVHLTCVVRCALALAHSNADTEGSLSINKTMISIDRVALKKETVNGLRLTKGGVKANGGHPRLVPVTRSLLTDYAKARSLYEDKLNKQKLEREEQTKDKLTEEDVEKRAQMEKERKEYLDKLGISREMVDKEEKRVQDQFESANILLGEAEARLKSAIEGKDMHEISVASGLLQIVRQKLEECKTNLEDCRKQKRKLVSDYSKEAKKKR</sequence>
<organism evidence="2 3">
    <name type="scientific">Holothuria leucospilota</name>
    <name type="common">Black long sea cucumber</name>
    <name type="synonym">Mertensiothuria leucospilota</name>
    <dbReference type="NCBI Taxonomy" id="206669"/>
    <lineage>
        <taxon>Eukaryota</taxon>
        <taxon>Metazoa</taxon>
        <taxon>Echinodermata</taxon>
        <taxon>Eleutherozoa</taxon>
        <taxon>Echinozoa</taxon>
        <taxon>Holothuroidea</taxon>
        <taxon>Aspidochirotacea</taxon>
        <taxon>Aspidochirotida</taxon>
        <taxon>Holothuriidae</taxon>
        <taxon>Holothuria</taxon>
    </lineage>
</organism>
<keyword evidence="3" id="KW-1185">Reference proteome</keyword>
<dbReference type="Proteomes" id="UP001152320">
    <property type="component" value="Chromosome 1"/>
</dbReference>
<gene>
    <name evidence="2" type="ORF">HOLleu_02976</name>
</gene>
<evidence type="ECO:0000256" key="1">
    <source>
        <dbReference type="SAM" id="Coils"/>
    </source>
</evidence>
<feature type="coiled-coil region" evidence="1">
    <location>
        <begin position="360"/>
        <end position="387"/>
    </location>
</feature>
<protein>
    <submittedName>
        <fullName evidence="2">Uncharacterized protein</fullName>
    </submittedName>
</protein>
<evidence type="ECO:0000313" key="2">
    <source>
        <dbReference type="EMBL" id="KAJ8049983.1"/>
    </source>
</evidence>
<evidence type="ECO:0000313" key="3">
    <source>
        <dbReference type="Proteomes" id="UP001152320"/>
    </source>
</evidence>